<dbReference type="Proteomes" id="UP000752696">
    <property type="component" value="Unassembled WGS sequence"/>
</dbReference>
<keyword evidence="5" id="KW-0812">Transmembrane</keyword>
<dbReference type="InterPro" id="IPR035908">
    <property type="entry name" value="F0_ATP_A_sf"/>
</dbReference>
<evidence type="ECO:0000256" key="8">
    <source>
        <dbReference type="ARBA" id="ARBA00023065"/>
    </source>
</evidence>
<sequence length="109" mass="13079">MYHELLPNSLELDSILRSSASLLKFRSSDFHLHSYDSKLQNKLGKKFDRKELKESKHLLFNLSTSLSLWLRFLLFSLYKYPIKFFTHLVPYNSPKLLHFMVIIKLTRYI</sequence>
<keyword evidence="4" id="KW-0138">CF(0)</keyword>
<organism evidence="11 12">
    <name type="scientific">Heterotrigona itama</name>
    <dbReference type="NCBI Taxonomy" id="395501"/>
    <lineage>
        <taxon>Eukaryota</taxon>
        <taxon>Metazoa</taxon>
        <taxon>Ecdysozoa</taxon>
        <taxon>Arthropoda</taxon>
        <taxon>Hexapoda</taxon>
        <taxon>Insecta</taxon>
        <taxon>Pterygota</taxon>
        <taxon>Neoptera</taxon>
        <taxon>Endopterygota</taxon>
        <taxon>Hymenoptera</taxon>
        <taxon>Apocrita</taxon>
        <taxon>Aculeata</taxon>
        <taxon>Apoidea</taxon>
        <taxon>Anthophila</taxon>
        <taxon>Apidae</taxon>
        <taxon>Heterotrigona</taxon>
    </lineage>
</organism>
<keyword evidence="3" id="KW-0813">Transport</keyword>
<dbReference type="AlphaFoldDB" id="A0A6V7GZC1"/>
<keyword evidence="10" id="KW-0066">ATP synthesis</keyword>
<dbReference type="EMBL" id="CAJDYZ010004711">
    <property type="protein sequence ID" value="CAD1471817.1"/>
    <property type="molecule type" value="Genomic_DNA"/>
</dbReference>
<evidence type="ECO:0000256" key="7">
    <source>
        <dbReference type="ARBA" id="ARBA00022989"/>
    </source>
</evidence>
<keyword evidence="9" id="KW-0472">Membrane</keyword>
<keyword evidence="7" id="KW-1133">Transmembrane helix</keyword>
<proteinExistence type="inferred from homology"/>
<dbReference type="GO" id="GO:0006754">
    <property type="term" value="P:ATP biosynthetic process"/>
    <property type="evidence" value="ECO:0007669"/>
    <property type="project" value="UniProtKB-KW"/>
</dbReference>
<gene>
    <name evidence="11" type="ORF">MHI_LOCUS250599</name>
</gene>
<evidence type="ECO:0000256" key="3">
    <source>
        <dbReference type="ARBA" id="ARBA00022448"/>
    </source>
</evidence>
<comment type="similarity">
    <text evidence="2">Belongs to the ATPase A chain family.</text>
</comment>
<comment type="caution">
    <text evidence="11">The sequence shown here is derived from an EMBL/GenBank/DDBJ whole genome shotgun (WGS) entry which is preliminary data.</text>
</comment>
<feature type="non-terminal residue" evidence="11">
    <location>
        <position position="1"/>
    </location>
</feature>
<evidence type="ECO:0000313" key="11">
    <source>
        <dbReference type="EMBL" id="CAD1471817.1"/>
    </source>
</evidence>
<evidence type="ECO:0000256" key="2">
    <source>
        <dbReference type="ARBA" id="ARBA00006810"/>
    </source>
</evidence>
<accession>A0A6V7GZC1</accession>
<name>A0A6V7GZC1_9HYME</name>
<dbReference type="GO" id="GO:0045259">
    <property type="term" value="C:proton-transporting ATP synthase complex"/>
    <property type="evidence" value="ECO:0007669"/>
    <property type="project" value="UniProtKB-KW"/>
</dbReference>
<reference evidence="11" key="1">
    <citation type="submission" date="2020-07" db="EMBL/GenBank/DDBJ databases">
        <authorList>
            <person name="Nazaruddin N."/>
        </authorList>
    </citation>
    <scope>NUCLEOTIDE SEQUENCE</scope>
</reference>
<dbReference type="GO" id="GO:1902600">
    <property type="term" value="P:proton transmembrane transport"/>
    <property type="evidence" value="ECO:0007669"/>
    <property type="project" value="UniProtKB-KW"/>
</dbReference>
<evidence type="ECO:0000256" key="1">
    <source>
        <dbReference type="ARBA" id="ARBA00004141"/>
    </source>
</evidence>
<evidence type="ECO:0000256" key="4">
    <source>
        <dbReference type="ARBA" id="ARBA00022547"/>
    </source>
</evidence>
<keyword evidence="8" id="KW-0406">Ion transport</keyword>
<keyword evidence="12" id="KW-1185">Reference proteome</keyword>
<evidence type="ECO:0000256" key="10">
    <source>
        <dbReference type="ARBA" id="ARBA00023310"/>
    </source>
</evidence>
<evidence type="ECO:0000256" key="5">
    <source>
        <dbReference type="ARBA" id="ARBA00022692"/>
    </source>
</evidence>
<dbReference type="SUPFAM" id="SSF81336">
    <property type="entry name" value="F1F0 ATP synthase subunit A"/>
    <property type="match status" value="1"/>
</dbReference>
<evidence type="ECO:0000313" key="12">
    <source>
        <dbReference type="Proteomes" id="UP000752696"/>
    </source>
</evidence>
<keyword evidence="6" id="KW-0375">Hydrogen ion transport</keyword>
<evidence type="ECO:0000256" key="6">
    <source>
        <dbReference type="ARBA" id="ARBA00022781"/>
    </source>
</evidence>
<protein>
    <submittedName>
        <fullName evidence="11">Uncharacterized protein</fullName>
    </submittedName>
</protein>
<evidence type="ECO:0000256" key="9">
    <source>
        <dbReference type="ARBA" id="ARBA00023136"/>
    </source>
</evidence>
<comment type="subcellular location">
    <subcellularLocation>
        <location evidence="1">Membrane</location>
        <topology evidence="1">Multi-pass membrane protein</topology>
    </subcellularLocation>
</comment>